<name>A0A0R2BP59_SECCO</name>
<reference evidence="1 2" key="1">
    <citation type="journal article" date="2015" name="Genome Announc.">
        <title>Expanding the biotechnology potential of lactobacilli through comparative genomics of 213 strains and associated genera.</title>
        <authorList>
            <person name="Sun Z."/>
            <person name="Harris H.M."/>
            <person name="McCann A."/>
            <person name="Guo C."/>
            <person name="Argimon S."/>
            <person name="Zhang W."/>
            <person name="Yang X."/>
            <person name="Jeffery I.B."/>
            <person name="Cooney J.C."/>
            <person name="Kagawa T.F."/>
            <person name="Liu W."/>
            <person name="Song Y."/>
            <person name="Salvetti E."/>
            <person name="Wrobel A."/>
            <person name="Rasinkangas P."/>
            <person name="Parkhill J."/>
            <person name="Rea M.C."/>
            <person name="O'Sullivan O."/>
            <person name="Ritari J."/>
            <person name="Douillard F.P."/>
            <person name="Paul Ross R."/>
            <person name="Yang R."/>
            <person name="Briner A.E."/>
            <person name="Felis G.E."/>
            <person name="de Vos W.M."/>
            <person name="Barrangou R."/>
            <person name="Klaenhammer T.R."/>
            <person name="Caufield P.W."/>
            <person name="Cui Y."/>
            <person name="Zhang H."/>
            <person name="O'Toole P.W."/>
        </authorList>
    </citation>
    <scope>NUCLEOTIDE SEQUENCE [LARGE SCALE GENOMIC DNA]</scope>
    <source>
        <strain evidence="1 2">DSM 20515</strain>
    </source>
</reference>
<gene>
    <name evidence="1" type="ORF">FC82_GL000051</name>
</gene>
<accession>A0A0R2BP59</accession>
<dbReference type="EMBL" id="AYYR01000001">
    <property type="protein sequence ID" value="KRM78025.1"/>
    <property type="molecule type" value="Genomic_DNA"/>
</dbReference>
<organism evidence="1 2">
    <name type="scientific">Secundilactobacillus collinoides DSM 20515 = JCM 1123</name>
    <dbReference type="NCBI Taxonomy" id="1423733"/>
    <lineage>
        <taxon>Bacteria</taxon>
        <taxon>Bacillati</taxon>
        <taxon>Bacillota</taxon>
        <taxon>Bacilli</taxon>
        <taxon>Lactobacillales</taxon>
        <taxon>Lactobacillaceae</taxon>
        <taxon>Secundilactobacillus</taxon>
    </lineage>
</organism>
<evidence type="ECO:0000313" key="2">
    <source>
        <dbReference type="Proteomes" id="UP000051845"/>
    </source>
</evidence>
<evidence type="ECO:0000313" key="1">
    <source>
        <dbReference type="EMBL" id="KRM78025.1"/>
    </source>
</evidence>
<comment type="caution">
    <text evidence="1">The sequence shown here is derived from an EMBL/GenBank/DDBJ whole genome shotgun (WGS) entry which is preliminary data.</text>
</comment>
<sequence>MLEKNSAFDKQINDYWQQYKISDIYLGFTDMYDEDELKTIFDNFMKGLLTLGGTNKKKWQVDNYEMAMELVFSDISDQFGDSDKKALTREFQDVLEPLEGVAIYAFDDAGNSKQGPDFDAMLVEVEDDFKIGAAYYPEYYTDPDADDKPPYKKPLDATQKRTLANIKSDLANWLADFKESDEWRMLNDAVSFDDADWYIHILVEQLYTQYHIAPKDWGVEMVRAVMTDYFVSNVGMTADKYKDVAPSLLTFVGFMKSHGLIDSDQANLILKGIQDINDTMIARAQDPQNYSESKKMILAMQEAKIDMKDQDAVNAFMARSNENTQAERASKGLTYDQTLVSQPKEDYLTMKHVAERDGHKFSKSVATKVHDDMARTAWYLWSQPAQQHLHDRLNEATFVNALVLFADEVYAQTVATPKRWNGENVQTILAGRKQEISRVSYQQLVTSLEVLVSYLVEQGKFTKGNAAAVQAVLDAEHEDLQYGKVVSMQQAKKLLGKKKKRNKRRK</sequence>
<proteinExistence type="predicted"/>
<dbReference type="STRING" id="33960.TY91_09040"/>
<dbReference type="Proteomes" id="UP000051845">
    <property type="component" value="Unassembled WGS sequence"/>
</dbReference>
<dbReference type="PATRIC" id="fig|1423733.4.peg.52"/>
<protein>
    <submittedName>
        <fullName evidence="1">Uncharacterized protein</fullName>
    </submittedName>
</protein>
<dbReference type="AlphaFoldDB" id="A0A0R2BP59"/>